<dbReference type="GO" id="GO:0003688">
    <property type="term" value="F:DNA replication origin binding"/>
    <property type="evidence" value="ECO:0007669"/>
    <property type="project" value="TreeGrafter"/>
</dbReference>
<evidence type="ECO:0000256" key="3">
    <source>
        <dbReference type="ARBA" id="ARBA00022705"/>
    </source>
</evidence>
<name>A0A8H3IMH0_9LECA</name>
<dbReference type="AlphaFoldDB" id="A0A8H3IMH0"/>
<dbReference type="GO" id="GO:0006270">
    <property type="term" value="P:DNA replication initiation"/>
    <property type="evidence" value="ECO:0007669"/>
    <property type="project" value="TreeGrafter"/>
</dbReference>
<keyword evidence="9" id="KW-1185">Reference proteome</keyword>
<dbReference type="PANTHER" id="PTHR12748">
    <property type="entry name" value="ORIGIN RECOGNITION COMPLEX SUBUNIT 3"/>
    <property type="match status" value="1"/>
</dbReference>
<feature type="domain" description="Origin recognition complex subunit 3 N-terminal" evidence="6">
    <location>
        <begin position="10"/>
        <end position="263"/>
    </location>
</feature>
<dbReference type="GO" id="GO:0005656">
    <property type="term" value="C:nuclear pre-replicative complex"/>
    <property type="evidence" value="ECO:0007669"/>
    <property type="project" value="TreeGrafter"/>
</dbReference>
<dbReference type="Pfam" id="PF18137">
    <property type="entry name" value="WHD_ORC"/>
    <property type="match status" value="1"/>
</dbReference>
<dbReference type="EMBL" id="CAJPDT010000043">
    <property type="protein sequence ID" value="CAF9926380.1"/>
    <property type="molecule type" value="Genomic_DNA"/>
</dbReference>
<evidence type="ECO:0000256" key="4">
    <source>
        <dbReference type="ARBA" id="ARBA00023125"/>
    </source>
</evidence>
<dbReference type="PANTHER" id="PTHR12748:SF0">
    <property type="entry name" value="ORIGIN RECOGNITION COMPLEX SUBUNIT 3"/>
    <property type="match status" value="1"/>
</dbReference>
<keyword evidence="3" id="KW-0235">DNA replication</keyword>
<feature type="domain" description="Origin recognition complex subunit 3 winged helix C-terminal" evidence="7">
    <location>
        <begin position="507"/>
        <end position="579"/>
    </location>
</feature>
<dbReference type="GO" id="GO:0005664">
    <property type="term" value="C:nuclear origin of replication recognition complex"/>
    <property type="evidence" value="ECO:0007669"/>
    <property type="project" value="InterPro"/>
</dbReference>
<evidence type="ECO:0000256" key="5">
    <source>
        <dbReference type="ARBA" id="ARBA00023242"/>
    </source>
</evidence>
<accession>A0A8H3IMH0</accession>
<dbReference type="OrthoDB" id="10265211at2759"/>
<evidence type="ECO:0000313" key="9">
    <source>
        <dbReference type="Proteomes" id="UP000664534"/>
    </source>
</evidence>
<evidence type="ECO:0000259" key="7">
    <source>
        <dbReference type="Pfam" id="PF18137"/>
    </source>
</evidence>
<sequence>MSWRPKEALLKRIYDDASVKTVKEVVSFVNSADSAKSDRKLHAGLIVTGPDSSVVLSLFESIAESANLESRTILVTLSSGQSPNLKTALNYINHCATSRNLDSQSGVIFDEAKGGRRLNYDLQILSDYVQSHSIDKVLLSFQDSEAFEGKVLTELIHVLSSWKGRIPFVLLFGIATSVELFQEKLSTDTIRCLDGSAFDVQQVGARDVIKAFQSEQPNLWVGPGLSRTILQRQKDYIQSHSTLINSLKYAYMTHFFANPLSIFLSTTQSIASSQKEHYEAVRNLPSFRRYAQTLIERKEYESLRTLLDDNESLGDVVVQEIKNGKQALQAILRATDVLFRLQSSSTLKTQTPWTEMYIRAMRAELAGSVAFKEIMASIKKLPSDNMKDMLNHLAGMSVPFGLIDFMKELDQLTHGSEEPKVPLRSAYDVHHETLRTTVVAQKVSLSKNTSTLSTQDSAYTKIVDRIYSILCSYFETTLINPQDLFLNEGLIFDSKSPHREVFTPKPRFAVERALSSPHDYLGCDCCGGSEDGLSATQPATAILYQLYLESGAMINTADLWSAFWTIVGGDGIEDEEAGQQRAL</sequence>
<evidence type="ECO:0000313" key="8">
    <source>
        <dbReference type="EMBL" id="CAF9926380.1"/>
    </source>
</evidence>
<dbReference type="CDD" id="cd20704">
    <property type="entry name" value="Orc3"/>
    <property type="match status" value="1"/>
</dbReference>
<reference evidence="8" key="1">
    <citation type="submission" date="2021-03" db="EMBL/GenBank/DDBJ databases">
        <authorList>
            <person name="Tagirdzhanova G."/>
        </authorList>
    </citation>
    <scope>NUCLEOTIDE SEQUENCE</scope>
</reference>
<dbReference type="Proteomes" id="UP000664534">
    <property type="component" value="Unassembled WGS sequence"/>
</dbReference>
<proteinExistence type="inferred from homology"/>
<evidence type="ECO:0000256" key="2">
    <source>
        <dbReference type="ARBA" id="ARBA00010977"/>
    </source>
</evidence>
<dbReference type="GO" id="GO:0031261">
    <property type="term" value="C:DNA replication preinitiation complex"/>
    <property type="evidence" value="ECO:0007669"/>
    <property type="project" value="TreeGrafter"/>
</dbReference>
<dbReference type="InterPro" id="IPR040855">
    <property type="entry name" value="ORC_WH_C"/>
</dbReference>
<evidence type="ECO:0000259" key="6">
    <source>
        <dbReference type="Pfam" id="PF07034"/>
    </source>
</evidence>
<gene>
    <name evidence="8" type="ORF">IMSHALPRED_006947</name>
</gene>
<comment type="similarity">
    <text evidence="2">Belongs to the ORC3 family.</text>
</comment>
<protein>
    <recommendedName>
        <fullName evidence="10">Origin recognition complex subunit</fullName>
    </recommendedName>
</protein>
<dbReference type="Pfam" id="PF07034">
    <property type="entry name" value="ORC3_N"/>
    <property type="match status" value="1"/>
</dbReference>
<comment type="subcellular location">
    <subcellularLocation>
        <location evidence="1">Nucleus</location>
    </subcellularLocation>
</comment>
<evidence type="ECO:0000256" key="1">
    <source>
        <dbReference type="ARBA" id="ARBA00004123"/>
    </source>
</evidence>
<evidence type="ECO:0008006" key="10">
    <source>
        <dbReference type="Google" id="ProtNLM"/>
    </source>
</evidence>
<keyword evidence="5" id="KW-0539">Nucleus</keyword>
<organism evidence="8 9">
    <name type="scientific">Imshaugia aleurites</name>
    <dbReference type="NCBI Taxonomy" id="172621"/>
    <lineage>
        <taxon>Eukaryota</taxon>
        <taxon>Fungi</taxon>
        <taxon>Dikarya</taxon>
        <taxon>Ascomycota</taxon>
        <taxon>Pezizomycotina</taxon>
        <taxon>Lecanoromycetes</taxon>
        <taxon>OSLEUM clade</taxon>
        <taxon>Lecanoromycetidae</taxon>
        <taxon>Lecanorales</taxon>
        <taxon>Lecanorineae</taxon>
        <taxon>Parmeliaceae</taxon>
        <taxon>Imshaugia</taxon>
    </lineage>
</organism>
<dbReference type="InterPro" id="IPR045667">
    <property type="entry name" value="ORC3_N"/>
</dbReference>
<comment type="caution">
    <text evidence="8">The sequence shown here is derived from an EMBL/GenBank/DDBJ whole genome shotgun (WGS) entry which is preliminary data.</text>
</comment>
<keyword evidence="4" id="KW-0238">DNA-binding</keyword>
<dbReference type="InterPro" id="IPR020795">
    <property type="entry name" value="ORC3"/>
</dbReference>